<accession>G0UCN0</accession>
<name>G0UCN0_TRYVY</name>
<protein>
    <submittedName>
        <fullName evidence="1">Uncharacterized protein</fullName>
    </submittedName>
</protein>
<gene>
    <name evidence="1" type="ORF">TVY486_1110740</name>
</gene>
<organism evidence="1">
    <name type="scientific">Trypanosoma vivax (strain Y486)</name>
    <dbReference type="NCBI Taxonomy" id="1055687"/>
    <lineage>
        <taxon>Eukaryota</taxon>
        <taxon>Discoba</taxon>
        <taxon>Euglenozoa</taxon>
        <taxon>Kinetoplastea</taxon>
        <taxon>Metakinetoplastina</taxon>
        <taxon>Trypanosomatida</taxon>
        <taxon>Trypanosomatidae</taxon>
        <taxon>Trypanosoma</taxon>
        <taxon>Duttonella</taxon>
    </lineage>
</organism>
<dbReference type="AlphaFoldDB" id="G0UCN0"/>
<sequence length="296" mass="33851">MVLLAVKGTTFPDEFVYECAASTSIYPDLAQRLCHIQNMRHLVKLQLLSARELLEEARRKRGAVVKDEDCGKSDSEYCALLNDYDSAIESTSLRLKDKAAPVTFDEFDTYAEKLRDLTERLYPAECRVSEGGRTAAVDRLYQLYEDPDIGEDMRLIVYHCRAILDPKWRSHEHQQEDKAGLWFCGKLMEDTVGKYSGRNEKSRLTVKVHPRDGAPPSTEPRISYEDQRALFERMRARREEYKVLEESELRDRVVAQARGKVALATPMAGGGAETIIGTDFSKLRPICPKREEREVI</sequence>
<dbReference type="PANTHER" id="PTHR13238:SF7">
    <property type="match status" value="1"/>
</dbReference>
<dbReference type="Pfam" id="PF11069">
    <property type="entry name" value="CFAP298"/>
    <property type="match status" value="1"/>
</dbReference>
<dbReference type="OMA" id="FCGKPME"/>
<dbReference type="GO" id="GO:0003352">
    <property type="term" value="P:regulation of cilium movement"/>
    <property type="evidence" value="ECO:0007669"/>
    <property type="project" value="InterPro"/>
</dbReference>
<dbReference type="VEuPathDB" id="TriTrypDB:TvY486_1110740"/>
<dbReference type="PANTHER" id="PTHR13238">
    <property type="entry name" value="PROTEIN C21ORF59"/>
    <property type="match status" value="1"/>
</dbReference>
<proteinExistence type="predicted"/>
<dbReference type="EMBL" id="HE573027">
    <property type="protein sequence ID" value="CCC53590.1"/>
    <property type="molecule type" value="Genomic_DNA"/>
</dbReference>
<reference evidence="1" key="1">
    <citation type="journal article" date="2012" name="Proc. Natl. Acad. Sci. U.S.A.">
        <title>Antigenic diversity is generated by distinct evolutionary mechanisms in African trypanosome species.</title>
        <authorList>
            <person name="Jackson A.P."/>
            <person name="Berry A."/>
            <person name="Aslett M."/>
            <person name="Allison H.C."/>
            <person name="Burton P."/>
            <person name="Vavrova-Anderson J."/>
            <person name="Brown R."/>
            <person name="Browne H."/>
            <person name="Corton N."/>
            <person name="Hauser H."/>
            <person name="Gamble J."/>
            <person name="Gilderthorp R."/>
            <person name="Marcello L."/>
            <person name="McQuillan J."/>
            <person name="Otto T.D."/>
            <person name="Quail M.A."/>
            <person name="Sanders M.J."/>
            <person name="van Tonder A."/>
            <person name="Ginger M.L."/>
            <person name="Field M.C."/>
            <person name="Barry J.D."/>
            <person name="Hertz-Fowler C."/>
            <person name="Berriman M."/>
        </authorList>
    </citation>
    <scope>NUCLEOTIDE SEQUENCE</scope>
    <source>
        <strain evidence="1">Y486</strain>
    </source>
</reference>
<evidence type="ECO:0000313" key="1">
    <source>
        <dbReference type="EMBL" id="CCC53590.1"/>
    </source>
</evidence>
<dbReference type="InterPro" id="IPR021298">
    <property type="entry name" value="CFAP298"/>
</dbReference>